<evidence type="ECO:0000313" key="2">
    <source>
        <dbReference type="WBParaSite" id="nRc.2.0.1.t00064-RA"/>
    </source>
</evidence>
<dbReference type="Proteomes" id="UP000887565">
    <property type="component" value="Unplaced"/>
</dbReference>
<name>A0A915HFJ6_ROMCU</name>
<keyword evidence="1" id="KW-1185">Reference proteome</keyword>
<dbReference type="WBParaSite" id="nRc.2.0.1.t00064-RA">
    <property type="protein sequence ID" value="nRc.2.0.1.t00064-RA"/>
    <property type="gene ID" value="nRc.2.0.1.g00064"/>
</dbReference>
<protein>
    <submittedName>
        <fullName evidence="2">Uncharacterized protein</fullName>
    </submittedName>
</protein>
<organism evidence="1 2">
    <name type="scientific">Romanomermis culicivorax</name>
    <name type="common">Nematode worm</name>
    <dbReference type="NCBI Taxonomy" id="13658"/>
    <lineage>
        <taxon>Eukaryota</taxon>
        <taxon>Metazoa</taxon>
        <taxon>Ecdysozoa</taxon>
        <taxon>Nematoda</taxon>
        <taxon>Enoplea</taxon>
        <taxon>Dorylaimia</taxon>
        <taxon>Mermithida</taxon>
        <taxon>Mermithoidea</taxon>
        <taxon>Mermithidae</taxon>
        <taxon>Romanomermis</taxon>
    </lineage>
</organism>
<proteinExistence type="predicted"/>
<accession>A0A915HFJ6</accession>
<evidence type="ECO:0000313" key="1">
    <source>
        <dbReference type="Proteomes" id="UP000887565"/>
    </source>
</evidence>
<sequence>MDPLNAPNSAAPIKANNNNNINNMVAAKELLTAKDRDTQINAPIDKRQKLAEDQIDPFIDQMKEENLQ</sequence>
<reference evidence="2" key="1">
    <citation type="submission" date="2022-11" db="UniProtKB">
        <authorList>
            <consortium name="WormBaseParasite"/>
        </authorList>
    </citation>
    <scope>IDENTIFICATION</scope>
</reference>
<dbReference type="AlphaFoldDB" id="A0A915HFJ6"/>